<evidence type="ECO:0000313" key="2">
    <source>
        <dbReference type="Proteomes" id="UP000784294"/>
    </source>
</evidence>
<keyword evidence="2" id="KW-1185">Reference proteome</keyword>
<reference evidence="1" key="1">
    <citation type="submission" date="2018-11" db="EMBL/GenBank/DDBJ databases">
        <authorList>
            <consortium name="Pathogen Informatics"/>
        </authorList>
    </citation>
    <scope>NUCLEOTIDE SEQUENCE</scope>
</reference>
<sequence>MYTYNEDWERDAWLDGNEEVIDEHGQPDMCSDQRNCAKWAVATWRLAHKIKSITKKGGELKGGWQTTLAPESYEGFKRTIFGFTRTMLAVSCRQAPAPLVCLRFYWHEWFR</sequence>
<protein>
    <submittedName>
        <fullName evidence="1">Uncharacterized protein</fullName>
    </submittedName>
</protein>
<dbReference type="EMBL" id="CAAALY010098837">
    <property type="protein sequence ID" value="VEL28935.1"/>
    <property type="molecule type" value="Genomic_DNA"/>
</dbReference>
<name>A0A3S5A6D4_9PLAT</name>
<gene>
    <name evidence="1" type="ORF">PXEA_LOCUS22375</name>
</gene>
<accession>A0A3S5A6D4</accession>
<organism evidence="1 2">
    <name type="scientific">Protopolystoma xenopodis</name>
    <dbReference type="NCBI Taxonomy" id="117903"/>
    <lineage>
        <taxon>Eukaryota</taxon>
        <taxon>Metazoa</taxon>
        <taxon>Spiralia</taxon>
        <taxon>Lophotrochozoa</taxon>
        <taxon>Platyhelminthes</taxon>
        <taxon>Monogenea</taxon>
        <taxon>Polyopisthocotylea</taxon>
        <taxon>Polystomatidea</taxon>
        <taxon>Polystomatidae</taxon>
        <taxon>Protopolystoma</taxon>
    </lineage>
</organism>
<dbReference type="AlphaFoldDB" id="A0A3S5A6D4"/>
<comment type="caution">
    <text evidence="1">The sequence shown here is derived from an EMBL/GenBank/DDBJ whole genome shotgun (WGS) entry which is preliminary data.</text>
</comment>
<proteinExistence type="predicted"/>
<dbReference type="Proteomes" id="UP000784294">
    <property type="component" value="Unassembled WGS sequence"/>
</dbReference>
<evidence type="ECO:0000313" key="1">
    <source>
        <dbReference type="EMBL" id="VEL28935.1"/>
    </source>
</evidence>